<evidence type="ECO:0000313" key="4">
    <source>
        <dbReference type="Proteomes" id="UP000249949"/>
    </source>
</evidence>
<evidence type="ECO:0000259" key="1">
    <source>
        <dbReference type="Pfam" id="PF00534"/>
    </source>
</evidence>
<sequence>MKILFIAPRYSGGIGGHAFRVYEKLQEYGFDIKLMHVPHIPIRKLKNPSFAAFSSLKAIVGTEKYDIVHAFNVPSAFAMKYTKAKKKVLSIHGVYSEQVDVLHSKTISTAAKVTETKVLEWADKLTTDSKIVKKMYKEKLNVDFEFFYAPLDIKKFEKLKNVEKKEKQIIFIGRNSHEKGIDILRGIESKIDAKIIYCTDMTWEKAMENLKASSILVVPSRMESIPQVIKEAFYLKIPIIATNVGGIPELITNNETGILIPPNDPKMLLSSINKLLLDDETSKKLADSGYEFVMKNLTWEILLPKYVKFYEDLQRS</sequence>
<dbReference type="GO" id="GO:0102710">
    <property type="term" value="F:D-inositol-3-phosphate glycosyltransferase activity"/>
    <property type="evidence" value="ECO:0007669"/>
    <property type="project" value="UniProtKB-EC"/>
</dbReference>
<dbReference type="CDD" id="cd03801">
    <property type="entry name" value="GT4_PimA-like"/>
    <property type="match status" value="1"/>
</dbReference>
<dbReference type="RefSeq" id="WP_086906986.1">
    <property type="nucleotide sequence ID" value="NZ_CP021324.1"/>
</dbReference>
<proteinExistence type="predicted"/>
<dbReference type="GeneID" id="32900628"/>
<dbReference type="EC" id="2.4.1.250" evidence="3"/>
<dbReference type="AlphaFoldDB" id="A0A2Z2HHS7"/>
<dbReference type="Proteomes" id="UP000249949">
    <property type="component" value="Chromosome"/>
</dbReference>
<dbReference type="EMBL" id="CP021324">
    <property type="protein sequence ID" value="ARS63757.1"/>
    <property type="molecule type" value="Genomic_DNA"/>
</dbReference>
<organism evidence="3 4">
    <name type="scientific">Candidatus Nitrosomarinus catalinensis</name>
    <dbReference type="NCBI Taxonomy" id="1898749"/>
    <lineage>
        <taxon>Archaea</taxon>
        <taxon>Nitrososphaerota</taxon>
        <taxon>Nitrososphaeria</taxon>
        <taxon>Nitrosopumilales</taxon>
        <taxon>Nitrosopumilaceae</taxon>
        <taxon>Candidatus Nitrosomarinus</taxon>
    </lineage>
</organism>
<evidence type="ECO:0000259" key="2">
    <source>
        <dbReference type="Pfam" id="PF13439"/>
    </source>
</evidence>
<dbReference type="InterPro" id="IPR001296">
    <property type="entry name" value="Glyco_trans_1"/>
</dbReference>
<protein>
    <submittedName>
        <fullName evidence="3">D-inositol-3-phosphate glycosyltransferase</fullName>
        <ecNumber evidence="3">2.4.1.250</ecNumber>
    </submittedName>
</protein>
<feature type="domain" description="Glycosyltransferase subfamily 4-like N-terminal" evidence="2">
    <location>
        <begin position="30"/>
        <end position="143"/>
    </location>
</feature>
<reference evidence="3 4" key="1">
    <citation type="journal article" date="2017" name="Environ. Microbiol.">
        <title>Genome and epigenome of a novel marine Thaumarchaeota strain suggest viral infection, phosphorothioation DNA modification and multiple restriction systems.</title>
        <authorList>
            <person name="Ahlgren N.A."/>
            <person name="Chen Y."/>
            <person name="Needham D.M."/>
            <person name="Parada A.E."/>
            <person name="Sachdeva R."/>
            <person name="Trinh V."/>
            <person name="Chen T."/>
            <person name="Fuhrman J.A."/>
        </authorList>
    </citation>
    <scope>NUCLEOTIDE SEQUENCE [LARGE SCALE GENOMIC DNA]</scope>
    <source>
        <strain evidence="3 4">SPOT01</strain>
    </source>
</reference>
<keyword evidence="3" id="KW-0328">Glycosyltransferase</keyword>
<gene>
    <name evidence="3" type="primary">mshA</name>
    <name evidence="3" type="ORF">NMSP_0125</name>
</gene>
<evidence type="ECO:0000313" key="3">
    <source>
        <dbReference type="EMBL" id="ARS63757.1"/>
    </source>
</evidence>
<dbReference type="Pfam" id="PF00534">
    <property type="entry name" value="Glycos_transf_1"/>
    <property type="match status" value="1"/>
</dbReference>
<dbReference type="Pfam" id="PF13439">
    <property type="entry name" value="Glyco_transf_4"/>
    <property type="match status" value="1"/>
</dbReference>
<accession>A0A2Z2HHS7</accession>
<name>A0A2Z2HHS7_9ARCH</name>
<dbReference type="Gene3D" id="3.40.50.2000">
    <property type="entry name" value="Glycogen Phosphorylase B"/>
    <property type="match status" value="3"/>
</dbReference>
<keyword evidence="3" id="KW-0808">Transferase</keyword>
<dbReference type="SUPFAM" id="SSF53756">
    <property type="entry name" value="UDP-Glycosyltransferase/glycogen phosphorylase"/>
    <property type="match status" value="1"/>
</dbReference>
<dbReference type="PANTHER" id="PTHR12526">
    <property type="entry name" value="GLYCOSYLTRANSFERASE"/>
    <property type="match status" value="1"/>
</dbReference>
<dbReference type="InterPro" id="IPR028098">
    <property type="entry name" value="Glyco_trans_4-like_N"/>
</dbReference>
<keyword evidence="4" id="KW-1185">Reference proteome</keyword>
<feature type="domain" description="Glycosyl transferase family 1" evidence="1">
    <location>
        <begin position="194"/>
        <end position="291"/>
    </location>
</feature>
<dbReference type="OrthoDB" id="132546at2157"/>
<dbReference type="KEGG" id="nct:NMSP_0125"/>
<dbReference type="PANTHER" id="PTHR12526:SF630">
    <property type="entry name" value="GLYCOSYLTRANSFERASE"/>
    <property type="match status" value="1"/>
</dbReference>